<protein>
    <submittedName>
        <fullName evidence="2">Uncharacterized protein</fullName>
    </submittedName>
</protein>
<organism evidence="2 3">
    <name type="scientific">Streptomyces chartreusis</name>
    <dbReference type="NCBI Taxonomy" id="1969"/>
    <lineage>
        <taxon>Bacteria</taxon>
        <taxon>Bacillati</taxon>
        <taxon>Actinomycetota</taxon>
        <taxon>Actinomycetes</taxon>
        <taxon>Kitasatosporales</taxon>
        <taxon>Streptomycetaceae</taxon>
        <taxon>Streptomyces</taxon>
    </lineage>
</organism>
<evidence type="ECO:0000313" key="3">
    <source>
        <dbReference type="Proteomes" id="UP000509418"/>
    </source>
</evidence>
<name>A0A7H8T3J3_STRCX</name>
<feature type="region of interest" description="Disordered" evidence="1">
    <location>
        <begin position="1"/>
        <end position="47"/>
    </location>
</feature>
<proteinExistence type="predicted"/>
<reference evidence="2 3" key="1">
    <citation type="submission" date="2020-06" db="EMBL/GenBank/DDBJ databases">
        <title>Genome mining for natural products.</title>
        <authorList>
            <person name="Zhang B."/>
            <person name="Shi J."/>
            <person name="Ge H."/>
        </authorList>
    </citation>
    <scope>NUCLEOTIDE SEQUENCE [LARGE SCALE GENOMIC DNA]</scope>
    <source>
        <strain evidence="2 3">NA02069</strain>
    </source>
</reference>
<accession>A0A7H8T3J3</accession>
<dbReference type="AlphaFoldDB" id="A0A7H8T3J3"/>
<gene>
    <name evidence="2" type="ORF">HUT05_09480</name>
</gene>
<dbReference type="EMBL" id="CP056041">
    <property type="protein sequence ID" value="QKZ17558.1"/>
    <property type="molecule type" value="Genomic_DNA"/>
</dbReference>
<feature type="compositionally biased region" description="Low complexity" evidence="1">
    <location>
        <begin position="23"/>
        <end position="40"/>
    </location>
</feature>
<evidence type="ECO:0000313" key="2">
    <source>
        <dbReference type="EMBL" id="QKZ17558.1"/>
    </source>
</evidence>
<dbReference type="RefSeq" id="WP_167537674.1">
    <property type="nucleotide sequence ID" value="NZ_BMUS01000001.1"/>
</dbReference>
<dbReference type="Proteomes" id="UP000509418">
    <property type="component" value="Chromosome"/>
</dbReference>
<sequence>MSEPTALVAGRDATHAHQSDPVAPTATSHSPVTTPATPTPARKKAQP</sequence>
<keyword evidence="3" id="KW-1185">Reference proteome</keyword>
<evidence type="ECO:0000256" key="1">
    <source>
        <dbReference type="SAM" id="MobiDB-lite"/>
    </source>
</evidence>
<dbReference type="GeneID" id="91332793"/>